<dbReference type="GO" id="GO:1990904">
    <property type="term" value="C:ribonucleoprotein complex"/>
    <property type="evidence" value="ECO:0007669"/>
    <property type="project" value="UniProtKB-KW"/>
</dbReference>
<dbReference type="NCBIfam" id="NF003303">
    <property type="entry name" value="PRK04306.1"/>
    <property type="match status" value="1"/>
</dbReference>
<accession>A0ABD5VJY9</accession>
<evidence type="ECO:0000313" key="7">
    <source>
        <dbReference type="EMBL" id="MFC6953206.1"/>
    </source>
</evidence>
<feature type="compositionally biased region" description="Basic residues" evidence="6">
    <location>
        <begin position="1"/>
        <end position="17"/>
    </location>
</feature>
<feature type="region of interest" description="Disordered" evidence="6">
    <location>
        <begin position="1"/>
        <end position="30"/>
    </location>
</feature>
<evidence type="ECO:0000313" key="8">
    <source>
        <dbReference type="Proteomes" id="UP001596395"/>
    </source>
</evidence>
<dbReference type="InterPro" id="IPR001147">
    <property type="entry name" value="Ribosomal_eL21"/>
</dbReference>
<dbReference type="HAMAP" id="MF_00369">
    <property type="entry name" value="Ribosomal_eL21"/>
    <property type="match status" value="1"/>
</dbReference>
<reference evidence="7 8" key="1">
    <citation type="journal article" date="2019" name="Int. J. Syst. Evol. Microbiol.">
        <title>The Global Catalogue of Microorganisms (GCM) 10K type strain sequencing project: providing services to taxonomists for standard genome sequencing and annotation.</title>
        <authorList>
            <consortium name="The Broad Institute Genomics Platform"/>
            <consortium name="The Broad Institute Genome Sequencing Center for Infectious Disease"/>
            <person name="Wu L."/>
            <person name="Ma J."/>
        </authorList>
    </citation>
    <scope>NUCLEOTIDE SEQUENCE [LARGE SCALE GENOMIC DNA]</scope>
    <source>
        <strain evidence="7 8">GX26</strain>
    </source>
</reference>
<dbReference type="Pfam" id="PF01157">
    <property type="entry name" value="Ribosomal_L21e"/>
    <property type="match status" value="1"/>
</dbReference>
<evidence type="ECO:0000256" key="4">
    <source>
        <dbReference type="ARBA" id="ARBA00035219"/>
    </source>
</evidence>
<dbReference type="InterPro" id="IPR022856">
    <property type="entry name" value="Ribosomal_eL21_arc"/>
</dbReference>
<dbReference type="AlphaFoldDB" id="A0ABD5VJY9"/>
<dbReference type="InterPro" id="IPR008991">
    <property type="entry name" value="Translation_prot_SH3-like_sf"/>
</dbReference>
<keyword evidence="2 5" id="KW-0689">Ribosomal protein</keyword>
<evidence type="ECO:0000256" key="5">
    <source>
        <dbReference type="HAMAP-Rule" id="MF_00369"/>
    </source>
</evidence>
<evidence type="ECO:0000256" key="2">
    <source>
        <dbReference type="ARBA" id="ARBA00022980"/>
    </source>
</evidence>
<gene>
    <name evidence="5" type="primary">rpl21e</name>
    <name evidence="7" type="ORF">ACFQGB_10055</name>
</gene>
<proteinExistence type="inferred from homology"/>
<dbReference type="Gene3D" id="2.30.30.70">
    <property type="entry name" value="Ribosomal protein L21"/>
    <property type="match status" value="1"/>
</dbReference>
<evidence type="ECO:0000256" key="1">
    <source>
        <dbReference type="ARBA" id="ARBA00008427"/>
    </source>
</evidence>
<dbReference type="EMBL" id="JBHSXN010000002">
    <property type="protein sequence ID" value="MFC6953206.1"/>
    <property type="molecule type" value="Genomic_DNA"/>
</dbReference>
<dbReference type="GO" id="GO:0005840">
    <property type="term" value="C:ribosome"/>
    <property type="evidence" value="ECO:0007669"/>
    <property type="project" value="UniProtKB-KW"/>
</dbReference>
<sequence length="96" mass="10557">MPNSHGPRKKTRNKLKNHPRERGTSPPQRAIQEFETGQKVHLKIDPSVADGRFHPRFNGLTGEVEGKQGAAFKVLINDGGKEKTVIAAAAHLKAQQ</sequence>
<dbReference type="GO" id="GO:0006412">
    <property type="term" value="P:translation"/>
    <property type="evidence" value="ECO:0007669"/>
    <property type="project" value="UniProtKB-UniRule"/>
</dbReference>
<evidence type="ECO:0000256" key="3">
    <source>
        <dbReference type="ARBA" id="ARBA00023274"/>
    </source>
</evidence>
<keyword evidence="3 5" id="KW-0687">Ribonucleoprotein</keyword>
<comment type="caution">
    <text evidence="7">The sequence shown here is derived from an EMBL/GenBank/DDBJ whole genome shotgun (WGS) entry which is preliminary data.</text>
</comment>
<name>A0ABD5VJY9_9EURY</name>
<protein>
    <recommendedName>
        <fullName evidence="4 5">Large ribosomal subunit protein eL21</fullName>
    </recommendedName>
</protein>
<organism evidence="7 8">
    <name type="scientific">Halorubellus litoreus</name>
    <dbReference type="NCBI Taxonomy" id="755308"/>
    <lineage>
        <taxon>Archaea</taxon>
        <taxon>Methanobacteriati</taxon>
        <taxon>Methanobacteriota</taxon>
        <taxon>Stenosarchaea group</taxon>
        <taxon>Halobacteria</taxon>
        <taxon>Halobacteriales</taxon>
        <taxon>Halorubellaceae</taxon>
        <taxon>Halorubellus</taxon>
    </lineage>
</organism>
<dbReference type="InterPro" id="IPR018259">
    <property type="entry name" value="Ribosomal_eL21_CS"/>
</dbReference>
<dbReference type="Proteomes" id="UP001596395">
    <property type="component" value="Unassembled WGS sequence"/>
</dbReference>
<evidence type="ECO:0000256" key="6">
    <source>
        <dbReference type="SAM" id="MobiDB-lite"/>
    </source>
</evidence>
<dbReference type="SUPFAM" id="SSF50104">
    <property type="entry name" value="Translation proteins SH3-like domain"/>
    <property type="match status" value="1"/>
</dbReference>
<comment type="similarity">
    <text evidence="1 5">Belongs to the eukaryotic ribosomal protein eL21 family.</text>
</comment>
<dbReference type="PROSITE" id="PS01171">
    <property type="entry name" value="RIBOSOMAL_L21E"/>
    <property type="match status" value="1"/>
</dbReference>
<dbReference type="RefSeq" id="WP_336350169.1">
    <property type="nucleotide sequence ID" value="NZ_JAZAQL010000002.1"/>
</dbReference>
<dbReference type="InterPro" id="IPR036948">
    <property type="entry name" value="Ribosomal_eL21_sf"/>
</dbReference>
<keyword evidence="8" id="KW-1185">Reference proteome</keyword>